<evidence type="ECO:0000256" key="1">
    <source>
        <dbReference type="SAM" id="SignalP"/>
    </source>
</evidence>
<dbReference type="RefSeq" id="WP_092050522.1">
    <property type="nucleotide sequence ID" value="NZ_FOQD01000008.1"/>
</dbReference>
<dbReference type="OrthoDB" id="285833at2"/>
<reference evidence="3" key="1">
    <citation type="submission" date="2016-10" db="EMBL/GenBank/DDBJ databases">
        <authorList>
            <person name="Varghese N."/>
            <person name="Submissions S."/>
        </authorList>
    </citation>
    <scope>NUCLEOTIDE SEQUENCE [LARGE SCALE GENOMIC DNA]</scope>
    <source>
        <strain evidence="3">DSM 26348</strain>
    </source>
</reference>
<gene>
    <name evidence="2" type="ORF">SAMN05421753_108196</name>
</gene>
<name>A0A1I3HUF3_9PLAN</name>
<sequence>MDTSFARLLLFSLAVPFLAESASAQGTLRRFDDLNFSALTAARDLRWEIHDEFARSRDQGHLLRDIDSLVGDLHQLQRMIYQRRSPQDLDRELDHALEHVSELKQHLLGCDFAFQQQGNYQGNANGYVFTPATQHGGRVHVDHAIQMLAGIEGNLAQLHRELVGLTQPVPYPTPNYPGVQVPVLPAPQPPVILQGQPTSWKHPPFYGKKGGIVIQVKK</sequence>
<protein>
    <submittedName>
        <fullName evidence="2">Uncharacterized protein</fullName>
    </submittedName>
</protein>
<accession>A0A1I3HUF3</accession>
<evidence type="ECO:0000313" key="2">
    <source>
        <dbReference type="EMBL" id="SFI39292.1"/>
    </source>
</evidence>
<dbReference type="EMBL" id="FOQD01000008">
    <property type="protein sequence ID" value="SFI39292.1"/>
    <property type="molecule type" value="Genomic_DNA"/>
</dbReference>
<organism evidence="2 3">
    <name type="scientific">Planctomicrobium piriforme</name>
    <dbReference type="NCBI Taxonomy" id="1576369"/>
    <lineage>
        <taxon>Bacteria</taxon>
        <taxon>Pseudomonadati</taxon>
        <taxon>Planctomycetota</taxon>
        <taxon>Planctomycetia</taxon>
        <taxon>Planctomycetales</taxon>
        <taxon>Planctomycetaceae</taxon>
        <taxon>Planctomicrobium</taxon>
    </lineage>
</organism>
<dbReference type="Proteomes" id="UP000199518">
    <property type="component" value="Unassembled WGS sequence"/>
</dbReference>
<feature type="chain" id="PRO_5011721987" evidence="1">
    <location>
        <begin position="25"/>
        <end position="218"/>
    </location>
</feature>
<feature type="signal peptide" evidence="1">
    <location>
        <begin position="1"/>
        <end position="24"/>
    </location>
</feature>
<dbReference type="AlphaFoldDB" id="A0A1I3HUF3"/>
<keyword evidence="3" id="KW-1185">Reference proteome</keyword>
<keyword evidence="1" id="KW-0732">Signal</keyword>
<evidence type="ECO:0000313" key="3">
    <source>
        <dbReference type="Proteomes" id="UP000199518"/>
    </source>
</evidence>
<proteinExistence type="predicted"/>